<gene>
    <name evidence="3" type="ORF">J4Q44_G00374200</name>
</gene>
<dbReference type="EMBL" id="JAGTTL010000039">
    <property type="protein sequence ID" value="KAK6291636.1"/>
    <property type="molecule type" value="Genomic_DNA"/>
</dbReference>
<name>A0AAN8Q9P6_9TELE</name>
<sequence>MVESTRDPVFLTGVCISPDYPLTLDTRVKLTAYHVKDKTHSMRSFLGFTSFSIRDLLRTKEPQLSLSLRSGDGRTEVGEVKVGRLQTRDMEHREGDDNTSDIPGHKCPLLCDSLHGSMHDRDNSPMMRAVFRSPVCKVYRFQTESSRWMLVREQMSESSLSTTLPKQLLSCYIQEDMRR</sequence>
<organism evidence="3 4">
    <name type="scientific">Coregonus suidteri</name>
    <dbReference type="NCBI Taxonomy" id="861788"/>
    <lineage>
        <taxon>Eukaryota</taxon>
        <taxon>Metazoa</taxon>
        <taxon>Chordata</taxon>
        <taxon>Craniata</taxon>
        <taxon>Vertebrata</taxon>
        <taxon>Euteleostomi</taxon>
        <taxon>Actinopterygii</taxon>
        <taxon>Neopterygii</taxon>
        <taxon>Teleostei</taxon>
        <taxon>Protacanthopterygii</taxon>
        <taxon>Salmoniformes</taxon>
        <taxon>Salmonidae</taxon>
        <taxon>Coregoninae</taxon>
        <taxon>Coregonus</taxon>
    </lineage>
</organism>
<dbReference type="InterPro" id="IPR039034">
    <property type="entry name" value="INPP4"/>
</dbReference>
<reference evidence="3 4" key="1">
    <citation type="submission" date="2021-04" db="EMBL/GenBank/DDBJ databases">
        <authorList>
            <person name="De Guttry C."/>
            <person name="Zahm M."/>
            <person name="Klopp C."/>
            <person name="Cabau C."/>
            <person name="Louis A."/>
            <person name="Berthelot C."/>
            <person name="Parey E."/>
            <person name="Roest Crollius H."/>
            <person name="Montfort J."/>
            <person name="Robinson-Rechavi M."/>
            <person name="Bucao C."/>
            <person name="Bouchez O."/>
            <person name="Gislard M."/>
            <person name="Lluch J."/>
            <person name="Milhes M."/>
            <person name="Lampietro C."/>
            <person name="Lopez Roques C."/>
            <person name="Donnadieu C."/>
            <person name="Braasch I."/>
            <person name="Desvignes T."/>
            <person name="Postlethwait J."/>
            <person name="Bobe J."/>
            <person name="Wedekind C."/>
            <person name="Guiguen Y."/>
        </authorList>
    </citation>
    <scope>NUCLEOTIDE SEQUENCE [LARGE SCALE GENOMIC DNA]</scope>
    <source>
        <strain evidence="3">Cs_M1</strain>
        <tissue evidence="3">Blood</tissue>
    </source>
</reference>
<keyword evidence="1" id="KW-0378">Hydrolase</keyword>
<comment type="caution">
    <text evidence="3">The sequence shown here is derived from an EMBL/GenBank/DDBJ whole genome shotgun (WGS) entry which is preliminary data.</text>
</comment>
<proteinExistence type="predicted"/>
<dbReference type="PANTHER" id="PTHR12187">
    <property type="entry name" value="AGAP000124-PA"/>
    <property type="match status" value="1"/>
</dbReference>
<protein>
    <submittedName>
        <fullName evidence="3">Uncharacterized protein</fullName>
    </submittedName>
</protein>
<feature type="non-terminal residue" evidence="3">
    <location>
        <position position="179"/>
    </location>
</feature>
<dbReference type="GO" id="GO:0005737">
    <property type="term" value="C:cytoplasm"/>
    <property type="evidence" value="ECO:0007669"/>
    <property type="project" value="TreeGrafter"/>
</dbReference>
<dbReference type="AlphaFoldDB" id="A0AAN8Q9P6"/>
<dbReference type="Proteomes" id="UP001356427">
    <property type="component" value="Unassembled WGS sequence"/>
</dbReference>
<keyword evidence="4" id="KW-1185">Reference proteome</keyword>
<dbReference type="GO" id="GO:0016316">
    <property type="term" value="F:phosphatidylinositol-3,4-bisphosphate 4-phosphatase activity"/>
    <property type="evidence" value="ECO:0007669"/>
    <property type="project" value="InterPro"/>
</dbReference>
<evidence type="ECO:0000256" key="2">
    <source>
        <dbReference type="ARBA" id="ARBA00023098"/>
    </source>
</evidence>
<accession>A0AAN8Q9P6</accession>
<keyword evidence="2" id="KW-0443">Lipid metabolism</keyword>
<evidence type="ECO:0000313" key="3">
    <source>
        <dbReference type="EMBL" id="KAK6291636.1"/>
    </source>
</evidence>
<evidence type="ECO:0000313" key="4">
    <source>
        <dbReference type="Proteomes" id="UP001356427"/>
    </source>
</evidence>
<evidence type="ECO:0000256" key="1">
    <source>
        <dbReference type="ARBA" id="ARBA00022801"/>
    </source>
</evidence>
<dbReference type="PANTHER" id="PTHR12187:SF3">
    <property type="entry name" value="INOSITOL POLYPHOSPHATE 4-PHOSPHATASE TYPE II"/>
    <property type="match status" value="1"/>
</dbReference>